<dbReference type="PANTHER" id="PTHR34219">
    <property type="entry name" value="IRON-REGULATED INNER MEMBRANE PROTEIN-RELATED"/>
    <property type="match status" value="1"/>
</dbReference>
<dbReference type="Proteomes" id="UP000682982">
    <property type="component" value="Unassembled WGS sequence"/>
</dbReference>
<dbReference type="PANTHER" id="PTHR34219:SF3">
    <property type="entry name" value="BLL7967 PROTEIN"/>
    <property type="match status" value="1"/>
</dbReference>
<comment type="caution">
    <text evidence="2">The sequence shown here is derived from an EMBL/GenBank/DDBJ whole genome shotgun (WGS) entry which is preliminary data.</text>
</comment>
<keyword evidence="3" id="KW-1185">Reference proteome</keyword>
<dbReference type="Pfam" id="PF03929">
    <property type="entry name" value="PepSY_TM"/>
    <property type="match status" value="1"/>
</dbReference>
<keyword evidence="1" id="KW-0812">Transmembrane</keyword>
<name>A0ABS5H2E2_9BURK</name>
<feature type="transmembrane region" description="Helical" evidence="1">
    <location>
        <begin position="347"/>
        <end position="372"/>
    </location>
</feature>
<accession>A0ABS5H2E2</accession>
<reference evidence="2 3" key="1">
    <citation type="submission" date="2021-04" db="EMBL/GenBank/DDBJ databases">
        <title>novel species isolated from subtropical streams in China.</title>
        <authorList>
            <person name="Lu H."/>
        </authorList>
    </citation>
    <scope>NUCLEOTIDE SEQUENCE [LARGE SCALE GENOMIC DNA]</scope>
    <source>
        <strain evidence="2 3">FT147W</strain>
    </source>
</reference>
<feature type="transmembrane region" description="Helical" evidence="1">
    <location>
        <begin position="155"/>
        <end position="176"/>
    </location>
</feature>
<feature type="transmembrane region" description="Helical" evidence="1">
    <location>
        <begin position="207"/>
        <end position="227"/>
    </location>
</feature>
<sequence length="376" mass="42679">MSYKKIFRRLHLCFALTAGLFFVLLGLTGSVLSWRHEIDQWLNPDLLTVPVNAQKAPLAQRPEDLQRLLEKLSETQTSAPSRIELPEDNQHAIVVWYKLSADKEKGVSRQLMLNPDTGAILGERYWGRSGISREQIMPTIFHLHHYLLAGETGKFILSIAAIIIVMLCLSGILLWWPKARWQALRQALTTGKFVSWRALNFRLHRAAGFYFAPVFLTLAITGIYFNFPQWITPLIAQIMPLSTQAKKPEQTSAETRLLPLHQILSVAQQQFPEGKLTRLAFPAKSGNVLEVRMRQPNEVRKGAGSTRIAIDMHDASILQITDPKRLQGGNLVLNWFFPLHTGEAFGIAGRIFISLTGIMPLLFMLSGIWLWLRRRS</sequence>
<evidence type="ECO:0000313" key="3">
    <source>
        <dbReference type="Proteomes" id="UP000682982"/>
    </source>
</evidence>
<dbReference type="RefSeq" id="WP_212678876.1">
    <property type="nucleotide sequence ID" value="NZ_JAGSPK010000003.1"/>
</dbReference>
<keyword evidence="1" id="KW-0472">Membrane</keyword>
<gene>
    <name evidence="2" type="ORF">KDM87_09635</name>
</gene>
<keyword evidence="1" id="KW-1133">Transmembrane helix</keyword>
<evidence type="ECO:0000256" key="1">
    <source>
        <dbReference type="SAM" id="Phobius"/>
    </source>
</evidence>
<proteinExistence type="predicted"/>
<evidence type="ECO:0000313" key="2">
    <source>
        <dbReference type="EMBL" id="MBR7792855.1"/>
    </source>
</evidence>
<protein>
    <submittedName>
        <fullName evidence="2">PepSY domain-containing protein</fullName>
    </submittedName>
</protein>
<dbReference type="EMBL" id="JAGSPK010000003">
    <property type="protein sequence ID" value="MBR7792855.1"/>
    <property type="molecule type" value="Genomic_DNA"/>
</dbReference>
<dbReference type="InterPro" id="IPR005625">
    <property type="entry name" value="PepSY-ass_TM"/>
</dbReference>
<organism evidence="2 3">
    <name type="scientific">Undibacterium rivi</name>
    <dbReference type="NCBI Taxonomy" id="2828729"/>
    <lineage>
        <taxon>Bacteria</taxon>
        <taxon>Pseudomonadati</taxon>
        <taxon>Pseudomonadota</taxon>
        <taxon>Betaproteobacteria</taxon>
        <taxon>Burkholderiales</taxon>
        <taxon>Oxalobacteraceae</taxon>
        <taxon>Undibacterium</taxon>
    </lineage>
</organism>